<evidence type="ECO:0000313" key="2">
    <source>
        <dbReference type="Proteomes" id="UP001140096"/>
    </source>
</evidence>
<name>A0ACC1L9U1_9FUNG</name>
<dbReference type="EMBL" id="JANBUP010001688">
    <property type="protein sequence ID" value="KAJ2804130.1"/>
    <property type="molecule type" value="Genomic_DNA"/>
</dbReference>
<reference evidence="1" key="1">
    <citation type="submission" date="2022-07" db="EMBL/GenBank/DDBJ databases">
        <title>Phylogenomic reconstructions and comparative analyses of Kickxellomycotina fungi.</title>
        <authorList>
            <person name="Reynolds N.K."/>
            <person name="Stajich J.E."/>
            <person name="Barry K."/>
            <person name="Grigoriev I.V."/>
            <person name="Crous P."/>
            <person name="Smith M.E."/>
        </authorList>
    </citation>
    <scope>NUCLEOTIDE SEQUENCE</scope>
    <source>
        <strain evidence="1">CBS 102833</strain>
    </source>
</reference>
<evidence type="ECO:0000313" key="1">
    <source>
        <dbReference type="EMBL" id="KAJ2804130.1"/>
    </source>
</evidence>
<dbReference type="Proteomes" id="UP001140096">
    <property type="component" value="Unassembled WGS sequence"/>
</dbReference>
<feature type="non-terminal residue" evidence="1">
    <location>
        <position position="1"/>
    </location>
</feature>
<comment type="caution">
    <text evidence="1">The sequence shown here is derived from an EMBL/GenBank/DDBJ whole genome shotgun (WGS) entry which is preliminary data.</text>
</comment>
<keyword evidence="2" id="KW-1185">Reference proteome</keyword>
<gene>
    <name evidence="1" type="ORF">H4S07_004299</name>
</gene>
<protein>
    <submittedName>
        <fullName evidence="1">Uncharacterized protein</fullName>
    </submittedName>
</protein>
<accession>A0ACC1L9U1</accession>
<organism evidence="1 2">
    <name type="scientific">Coemansia furcata</name>
    <dbReference type="NCBI Taxonomy" id="417177"/>
    <lineage>
        <taxon>Eukaryota</taxon>
        <taxon>Fungi</taxon>
        <taxon>Fungi incertae sedis</taxon>
        <taxon>Zoopagomycota</taxon>
        <taxon>Kickxellomycotina</taxon>
        <taxon>Kickxellomycetes</taxon>
        <taxon>Kickxellales</taxon>
        <taxon>Kickxellaceae</taxon>
        <taxon>Coemansia</taxon>
    </lineage>
</organism>
<sequence>SFAPTSSSIGALNGTDSLSPDSALASLIAYVGPESNADVSQRILSANDANGQCTASKALIIADNGIVTPVWHMSLRHADHWWSACVNTEHGRVEYLCDWVYSAEAFRVFPRTVLSPLDGQRQVVVSPANTATSPKGWVTVNTTAGNNVWAQQGSSGGNNTWISGYRPTANNKTFDFPLDLTLQPATYLDFAITQLFYTVNTMHDLAFIYGFDEAAGNFQDVNYSGLGKGGDYVVAIAQDSSGVNNAMFEAPPDGQHGRMWMFVWTKTTPNRDGGLEQDVVVHEFTHGISSRLTGGPANADCLGDGEPAGMSEGWSDAVANLLRIRANHTRSVDMIMGEYVHGSGIRKYPYSTSLQTNPTTYGFLDKPEFNEVHAAGEVWAEMLYEVTWNLVDKNGISEDLFAHDLATGNALMMQIVLNGMKLQPCNPSFVDARNAIIQAESILTGGKNHCALWHGFARRGLGVGARFDGRKRSEDFGVPEACQLK</sequence>
<proteinExistence type="predicted"/>